<evidence type="ECO:0000256" key="3">
    <source>
        <dbReference type="RuleBase" id="RU362132"/>
    </source>
</evidence>
<dbReference type="Pfam" id="PF02775">
    <property type="entry name" value="TPP_enzyme_C"/>
    <property type="match status" value="1"/>
</dbReference>
<evidence type="ECO:0000259" key="6">
    <source>
        <dbReference type="Pfam" id="PF02775"/>
    </source>
</evidence>
<proteinExistence type="inferred from homology"/>
<evidence type="ECO:0000259" key="7">
    <source>
        <dbReference type="Pfam" id="PF02776"/>
    </source>
</evidence>
<comment type="similarity">
    <text evidence="1 3">Belongs to the TPP enzyme family.</text>
</comment>
<evidence type="ECO:0000313" key="9">
    <source>
        <dbReference type="Proteomes" id="UP001239397"/>
    </source>
</evidence>
<feature type="region of interest" description="Disordered" evidence="4">
    <location>
        <begin position="332"/>
        <end position="351"/>
    </location>
</feature>
<dbReference type="InterPro" id="IPR012001">
    <property type="entry name" value="Thiamin_PyroP_enz_TPP-bd_dom"/>
</dbReference>
<feature type="domain" description="Thiamine pyrophosphate enzyme TPP-binding" evidence="6">
    <location>
        <begin position="385"/>
        <end position="524"/>
    </location>
</feature>
<dbReference type="CDD" id="cd02002">
    <property type="entry name" value="TPP_BFDC"/>
    <property type="match status" value="1"/>
</dbReference>
<dbReference type="InterPro" id="IPR045229">
    <property type="entry name" value="TPP_enz"/>
</dbReference>
<keyword evidence="9" id="KW-1185">Reference proteome</keyword>
<evidence type="ECO:0000256" key="2">
    <source>
        <dbReference type="ARBA" id="ARBA00023052"/>
    </source>
</evidence>
<dbReference type="InterPro" id="IPR000399">
    <property type="entry name" value="TPP-bd_CS"/>
</dbReference>
<dbReference type="GO" id="GO:0030976">
    <property type="term" value="F:thiamine pyrophosphate binding"/>
    <property type="evidence" value="ECO:0007669"/>
    <property type="project" value="InterPro"/>
</dbReference>
<keyword evidence="2 3" id="KW-0786">Thiamine pyrophosphate</keyword>
<dbReference type="CDD" id="cd07035">
    <property type="entry name" value="TPP_PYR_POX_like"/>
    <property type="match status" value="1"/>
</dbReference>
<dbReference type="Pfam" id="PF02776">
    <property type="entry name" value="TPP_enzyme_N"/>
    <property type="match status" value="1"/>
</dbReference>
<evidence type="ECO:0000256" key="4">
    <source>
        <dbReference type="SAM" id="MobiDB-lite"/>
    </source>
</evidence>
<dbReference type="RefSeq" id="WP_285997450.1">
    <property type="nucleotide sequence ID" value="NZ_CP127295.1"/>
</dbReference>
<dbReference type="GO" id="GO:0050660">
    <property type="term" value="F:flavin adenine dinucleotide binding"/>
    <property type="evidence" value="ECO:0007669"/>
    <property type="project" value="TreeGrafter"/>
</dbReference>
<sequence length="543" mass="57073">MPTVKDVSFEVLRRFGLTTLFANPGSTEVSLLAGLPSDLDFVLGLHEASVIGIATGYALRTGRPALALLHTTAGLGNAVGALATARVNRASLVVVVGQQDRRHLAAEPFLAGRLHGLAGEYPVWQHQPERPQDVPAALARAWHEARDARGPAIVVVPMADWDAEADLDAPFTAPATLHRGRGVDDAALAEVAALLEGSTAPVVVAGAGNDSPAGWAALTGLAERLDCPVWQEAFGARAGFPQDHRLFAGHLPAARSGLRKALAAHDVVLTVGAPAFRQYPYESGAFVESGTRLAVITDDPAEAHRSPADVAVVADPAEAVALLTRRLPAASGPAREALRRPRPSRPGPGDPLRAVHVLDALAERLPHDAVLLEETPSSRPDLHALVPARAPLGFLSAAMGGLGFALPAAIGVRLAGPDRPVVAVLGDGASLYSIQALWSAWHYRVGALFVVLANGRYAIMDRLSEQAGAAVPAWPPFTEVSVTTLARGFGCPAERVEDHPNLLATLDTVLPTLAGRREPLLLEVAVEPGDHYRARTHHGKGYR</sequence>
<feature type="domain" description="Thiamine pyrophosphate enzyme central" evidence="5">
    <location>
        <begin position="188"/>
        <end position="321"/>
    </location>
</feature>
<dbReference type="Gene3D" id="3.40.50.970">
    <property type="match status" value="2"/>
</dbReference>
<dbReference type="EMBL" id="CP127295">
    <property type="protein sequence ID" value="WIY00989.1"/>
    <property type="molecule type" value="Genomic_DNA"/>
</dbReference>
<dbReference type="GO" id="GO:0000287">
    <property type="term" value="F:magnesium ion binding"/>
    <property type="evidence" value="ECO:0007669"/>
    <property type="project" value="InterPro"/>
</dbReference>
<accession>A0A9Y2NGN4</accession>
<dbReference type="InterPro" id="IPR029061">
    <property type="entry name" value="THDP-binding"/>
</dbReference>
<feature type="domain" description="Thiamine pyrophosphate enzyme N-terminal TPP-binding" evidence="7">
    <location>
        <begin position="3"/>
        <end position="105"/>
    </location>
</feature>
<organism evidence="8 9">
    <name type="scientific">Amycolatopsis mongoliensis</name>
    <dbReference type="NCBI Taxonomy" id="715475"/>
    <lineage>
        <taxon>Bacteria</taxon>
        <taxon>Bacillati</taxon>
        <taxon>Actinomycetota</taxon>
        <taxon>Actinomycetes</taxon>
        <taxon>Pseudonocardiales</taxon>
        <taxon>Pseudonocardiaceae</taxon>
        <taxon>Amycolatopsis</taxon>
    </lineage>
</organism>
<dbReference type="Pfam" id="PF00205">
    <property type="entry name" value="TPP_enzyme_M"/>
    <property type="match status" value="1"/>
</dbReference>
<dbReference type="GO" id="GO:0003984">
    <property type="term" value="F:acetolactate synthase activity"/>
    <property type="evidence" value="ECO:0007669"/>
    <property type="project" value="TreeGrafter"/>
</dbReference>
<gene>
    <name evidence="8" type="ORF">QRX60_44250</name>
</gene>
<dbReference type="InterPro" id="IPR029035">
    <property type="entry name" value="DHS-like_NAD/FAD-binding_dom"/>
</dbReference>
<dbReference type="PANTHER" id="PTHR18968">
    <property type="entry name" value="THIAMINE PYROPHOSPHATE ENZYMES"/>
    <property type="match status" value="1"/>
</dbReference>
<dbReference type="PROSITE" id="PS00187">
    <property type="entry name" value="TPP_ENZYMES"/>
    <property type="match status" value="1"/>
</dbReference>
<dbReference type="Proteomes" id="UP001239397">
    <property type="component" value="Chromosome"/>
</dbReference>
<dbReference type="AlphaFoldDB" id="A0A9Y2NGN4"/>
<evidence type="ECO:0000313" key="8">
    <source>
        <dbReference type="EMBL" id="WIY00989.1"/>
    </source>
</evidence>
<dbReference type="InterPro" id="IPR011766">
    <property type="entry name" value="TPP_enzyme_TPP-bd"/>
</dbReference>
<dbReference type="PANTHER" id="PTHR18968:SF133">
    <property type="entry name" value="BENZOYLFORMATE DECARBOXYLASE"/>
    <property type="match status" value="1"/>
</dbReference>
<dbReference type="SUPFAM" id="SSF52467">
    <property type="entry name" value="DHS-like NAD/FAD-binding domain"/>
    <property type="match status" value="1"/>
</dbReference>
<dbReference type="KEGG" id="amog:QRX60_44250"/>
<dbReference type="SUPFAM" id="SSF52518">
    <property type="entry name" value="Thiamin diphosphate-binding fold (THDP-binding)"/>
    <property type="match status" value="2"/>
</dbReference>
<dbReference type="InterPro" id="IPR012000">
    <property type="entry name" value="Thiamin_PyroP_enz_cen_dom"/>
</dbReference>
<dbReference type="Gene3D" id="3.40.50.1220">
    <property type="entry name" value="TPP-binding domain"/>
    <property type="match status" value="1"/>
</dbReference>
<evidence type="ECO:0000259" key="5">
    <source>
        <dbReference type="Pfam" id="PF00205"/>
    </source>
</evidence>
<reference evidence="8 9" key="1">
    <citation type="submission" date="2023-06" db="EMBL/GenBank/DDBJ databases">
        <authorList>
            <person name="Oyuntsetseg B."/>
            <person name="Kim S.B."/>
        </authorList>
    </citation>
    <scope>NUCLEOTIDE SEQUENCE [LARGE SCALE GENOMIC DNA]</scope>
    <source>
        <strain evidence="8 9">4-36</strain>
    </source>
</reference>
<name>A0A9Y2NGN4_9PSEU</name>
<protein>
    <submittedName>
        <fullName evidence="8">Thiamine pyrophosphate-binding protein</fullName>
    </submittedName>
</protein>
<evidence type="ECO:0000256" key="1">
    <source>
        <dbReference type="ARBA" id="ARBA00007812"/>
    </source>
</evidence>